<dbReference type="EMBL" id="JBEHCU010005090">
    <property type="protein sequence ID" value="KAL1400962.1"/>
    <property type="molecule type" value="Genomic_DNA"/>
</dbReference>
<evidence type="ECO:0000313" key="2">
    <source>
        <dbReference type="Proteomes" id="UP001562425"/>
    </source>
</evidence>
<name>A0ABD1DMH5_CULPP</name>
<accession>A0ABD1DMH5</accession>
<proteinExistence type="predicted"/>
<dbReference type="Proteomes" id="UP001562425">
    <property type="component" value="Unassembled WGS sequence"/>
</dbReference>
<dbReference type="AlphaFoldDB" id="A0ABD1DMH5"/>
<reference evidence="1 2" key="1">
    <citation type="submission" date="2024-05" db="EMBL/GenBank/DDBJ databases">
        <title>Culex pipiens pipiens assembly and annotation.</title>
        <authorList>
            <person name="Alout H."/>
            <person name="Durand T."/>
        </authorList>
    </citation>
    <scope>NUCLEOTIDE SEQUENCE [LARGE SCALE GENOMIC DNA]</scope>
    <source>
        <strain evidence="1">HA-2024</strain>
        <tissue evidence="1">Whole body</tissue>
    </source>
</reference>
<sequence>MCLECLELGFVVHREAEPFDRNTHVKLFKLRSQICEKKSVKTTKSFVSAERDKLKGFYRDRSKRLFLFTTEQ</sequence>
<gene>
    <name evidence="1" type="ORF">pipiens_007001</name>
</gene>
<comment type="caution">
    <text evidence="1">The sequence shown here is derived from an EMBL/GenBank/DDBJ whole genome shotgun (WGS) entry which is preliminary data.</text>
</comment>
<keyword evidence="2" id="KW-1185">Reference proteome</keyword>
<organism evidence="1 2">
    <name type="scientific">Culex pipiens pipiens</name>
    <name type="common">Northern house mosquito</name>
    <dbReference type="NCBI Taxonomy" id="38569"/>
    <lineage>
        <taxon>Eukaryota</taxon>
        <taxon>Metazoa</taxon>
        <taxon>Ecdysozoa</taxon>
        <taxon>Arthropoda</taxon>
        <taxon>Hexapoda</taxon>
        <taxon>Insecta</taxon>
        <taxon>Pterygota</taxon>
        <taxon>Neoptera</taxon>
        <taxon>Endopterygota</taxon>
        <taxon>Diptera</taxon>
        <taxon>Nematocera</taxon>
        <taxon>Culicoidea</taxon>
        <taxon>Culicidae</taxon>
        <taxon>Culicinae</taxon>
        <taxon>Culicini</taxon>
        <taxon>Culex</taxon>
        <taxon>Culex</taxon>
    </lineage>
</organism>
<evidence type="ECO:0000313" key="1">
    <source>
        <dbReference type="EMBL" id="KAL1400962.1"/>
    </source>
</evidence>
<protein>
    <submittedName>
        <fullName evidence="1">Uncharacterized protein</fullName>
    </submittedName>
</protein>